<dbReference type="PANTHER" id="PTHR45847">
    <property type="entry name" value="FATTY ACID AMIDE HYDROLASE"/>
    <property type="match status" value="1"/>
</dbReference>
<accession>A4VEU9</accession>
<dbReference type="HOGENOM" id="CLU_009600_9_3_1"/>
<keyword evidence="3" id="KW-0472">Membrane</keyword>
<dbReference type="OrthoDB" id="421993at2759"/>
<dbReference type="KEGG" id="tet:TTHERM_00361399"/>
<dbReference type="InterPro" id="IPR036928">
    <property type="entry name" value="AS_sf"/>
</dbReference>
<dbReference type="SUPFAM" id="SSF75304">
    <property type="entry name" value="Amidase signature (AS) enzymes"/>
    <property type="match status" value="1"/>
</dbReference>
<dbReference type="STRING" id="312017.A4VEU9"/>
<sequence length="641" mass="72214">MTIKDIPYINVPPGTNGNGHSESFFEKIVNYKFSVLQLAYLFAAYLALKIIWNLIVYIYHKIRNSLLIKKAKLYRKNRDDQLQAFQIPTPSLDQDTLQKVLNEDVTSIKKLLSKGKVTSEDLVNIFAKRCQQFNPQLEAITHLKYEEAIMKAKECDKLRKEKSPLVQGLLFGIPISIKEIFDEKGYPSTVGCIQRLNYVPVEDGFIIQLLRKSGAIPLVRSNVPQCCFTFESVNRIYGRVKNPWDLTKMAGGSSGGEASIIASRLCPIGLGSDQGGSIRIPAAMCGIYGFKPTSGRCVINGLTHYSEAFDGQTINKACAGPMAKSMDDTILLFKALCDPNILKEFNISQIDPNLTILPIDENALNDSRKKRRFGYFKTLEVIDSCLAAQRAVDISIEKLRNLGHEVIEVEIPKQNEIIHAFLQNSFSDDMQNLKDILKGESFLDEYQMLDFLASIPNSMKKVLAFLMGALGEKRLKDHILADMNIDSHDYKAVVYQILQLRKEVLKVFDENKIEAIICPANATPALPHGSSADVADIVAYQFMWNILDFTCGVIPVTRVEEGEQHYENARVKDSISKKIDKYMRMKTEGLPIAVQVVAPPFKEEVCLNVMKIIDNGVQFYKQIEFPSLEGEEKELEIVEKD</sequence>
<protein>
    <submittedName>
        <fullName evidence="5">Fatty-acid amide hydrolase</fullName>
    </submittedName>
</protein>
<gene>
    <name evidence="5" type="ORF">TTHERM_00361399</name>
</gene>
<dbReference type="OMA" id="LAWQEEL"/>
<dbReference type="InParanoid" id="A4VEU9"/>
<keyword evidence="3" id="KW-1133">Transmembrane helix</keyword>
<proteinExistence type="inferred from homology"/>
<dbReference type="Gene3D" id="3.90.1300.10">
    <property type="entry name" value="Amidase signature (AS) domain"/>
    <property type="match status" value="1"/>
</dbReference>
<evidence type="ECO:0000256" key="2">
    <source>
        <dbReference type="ARBA" id="ARBA00022801"/>
    </source>
</evidence>
<dbReference type="InterPro" id="IPR052096">
    <property type="entry name" value="Endocannabinoid_amidase"/>
</dbReference>
<dbReference type="RefSeq" id="XP_001471102.1">
    <property type="nucleotide sequence ID" value="XM_001471052.2"/>
</dbReference>
<evidence type="ECO:0000313" key="6">
    <source>
        <dbReference type="Proteomes" id="UP000009168"/>
    </source>
</evidence>
<name>A4VEU9_TETTS</name>
<reference evidence="6" key="1">
    <citation type="journal article" date="2006" name="PLoS Biol.">
        <title>Macronuclear genome sequence of the ciliate Tetrahymena thermophila, a model eukaryote.</title>
        <authorList>
            <person name="Eisen J.A."/>
            <person name="Coyne R.S."/>
            <person name="Wu M."/>
            <person name="Wu D."/>
            <person name="Thiagarajan M."/>
            <person name="Wortman J.R."/>
            <person name="Badger J.H."/>
            <person name="Ren Q."/>
            <person name="Amedeo P."/>
            <person name="Jones K.M."/>
            <person name="Tallon L.J."/>
            <person name="Delcher A.L."/>
            <person name="Salzberg S.L."/>
            <person name="Silva J.C."/>
            <person name="Haas B.J."/>
            <person name="Majoros W.H."/>
            <person name="Farzad M."/>
            <person name="Carlton J.M."/>
            <person name="Smith R.K. Jr."/>
            <person name="Garg J."/>
            <person name="Pearlman R.E."/>
            <person name="Karrer K.M."/>
            <person name="Sun L."/>
            <person name="Manning G."/>
            <person name="Elde N.C."/>
            <person name="Turkewitz A.P."/>
            <person name="Asai D.J."/>
            <person name="Wilkes D.E."/>
            <person name="Wang Y."/>
            <person name="Cai H."/>
            <person name="Collins K."/>
            <person name="Stewart B.A."/>
            <person name="Lee S.R."/>
            <person name="Wilamowska K."/>
            <person name="Weinberg Z."/>
            <person name="Ruzzo W.L."/>
            <person name="Wloga D."/>
            <person name="Gaertig J."/>
            <person name="Frankel J."/>
            <person name="Tsao C.-C."/>
            <person name="Gorovsky M.A."/>
            <person name="Keeling P.J."/>
            <person name="Waller R.F."/>
            <person name="Patron N.J."/>
            <person name="Cherry J.M."/>
            <person name="Stover N.A."/>
            <person name="Krieger C.J."/>
            <person name="del Toro C."/>
            <person name="Ryder H.F."/>
            <person name="Williamson S.C."/>
            <person name="Barbeau R.A."/>
            <person name="Hamilton E.P."/>
            <person name="Orias E."/>
        </authorList>
    </citation>
    <scope>NUCLEOTIDE SEQUENCE [LARGE SCALE GENOMIC DNA]</scope>
    <source>
        <strain evidence="6">SB210</strain>
    </source>
</reference>
<dbReference type="GO" id="GO:0017064">
    <property type="term" value="F:fatty acid amide hydrolase activity"/>
    <property type="evidence" value="ECO:0007669"/>
    <property type="project" value="TreeGrafter"/>
</dbReference>
<keyword evidence="6" id="KW-1185">Reference proteome</keyword>
<dbReference type="GeneID" id="7832732"/>
<organism evidence="5 6">
    <name type="scientific">Tetrahymena thermophila (strain SB210)</name>
    <dbReference type="NCBI Taxonomy" id="312017"/>
    <lineage>
        <taxon>Eukaryota</taxon>
        <taxon>Sar</taxon>
        <taxon>Alveolata</taxon>
        <taxon>Ciliophora</taxon>
        <taxon>Intramacronucleata</taxon>
        <taxon>Oligohymenophorea</taxon>
        <taxon>Hymenostomatida</taxon>
        <taxon>Tetrahymenina</taxon>
        <taxon>Tetrahymenidae</taxon>
        <taxon>Tetrahymena</taxon>
    </lineage>
</organism>
<dbReference type="PROSITE" id="PS00571">
    <property type="entry name" value="AMIDASES"/>
    <property type="match status" value="1"/>
</dbReference>
<comment type="similarity">
    <text evidence="1">Belongs to the amidase family.</text>
</comment>
<dbReference type="eggNOG" id="KOG1212">
    <property type="taxonomic scope" value="Eukaryota"/>
</dbReference>
<dbReference type="GO" id="GO:0009062">
    <property type="term" value="P:fatty acid catabolic process"/>
    <property type="evidence" value="ECO:0007669"/>
    <property type="project" value="TreeGrafter"/>
</dbReference>
<dbReference type="EMBL" id="GG662855">
    <property type="protein sequence ID" value="EDK32053.1"/>
    <property type="molecule type" value="Genomic_DNA"/>
</dbReference>
<keyword evidence="3" id="KW-0812">Transmembrane</keyword>
<keyword evidence="2 5" id="KW-0378">Hydrolase</keyword>
<evidence type="ECO:0000256" key="3">
    <source>
        <dbReference type="SAM" id="Phobius"/>
    </source>
</evidence>
<dbReference type="InterPro" id="IPR020556">
    <property type="entry name" value="Amidase_CS"/>
</dbReference>
<dbReference type="Pfam" id="PF01425">
    <property type="entry name" value="Amidase"/>
    <property type="match status" value="1"/>
</dbReference>
<feature type="domain" description="Amidase" evidence="4">
    <location>
        <begin position="121"/>
        <end position="607"/>
    </location>
</feature>
<dbReference type="Proteomes" id="UP000009168">
    <property type="component" value="Unassembled WGS sequence"/>
</dbReference>
<evidence type="ECO:0000313" key="5">
    <source>
        <dbReference type="EMBL" id="EDK32053.1"/>
    </source>
</evidence>
<evidence type="ECO:0000256" key="1">
    <source>
        <dbReference type="ARBA" id="ARBA00009199"/>
    </source>
</evidence>
<dbReference type="InterPro" id="IPR023631">
    <property type="entry name" value="Amidase_dom"/>
</dbReference>
<dbReference type="AlphaFoldDB" id="A4VEU9"/>
<evidence type="ECO:0000259" key="4">
    <source>
        <dbReference type="Pfam" id="PF01425"/>
    </source>
</evidence>
<feature type="transmembrane region" description="Helical" evidence="3">
    <location>
        <begin position="38"/>
        <end position="59"/>
    </location>
</feature>
<dbReference type="PANTHER" id="PTHR45847:SF6">
    <property type="entry name" value="FATTY ACID AMIDE HYDROLASE"/>
    <property type="match status" value="1"/>
</dbReference>
<dbReference type="GO" id="GO:0004040">
    <property type="term" value="F:amidase activity"/>
    <property type="evidence" value="ECO:0007669"/>
    <property type="project" value="TreeGrafter"/>
</dbReference>